<evidence type="ECO:0000313" key="2">
    <source>
        <dbReference type="EMBL" id="KAE9466918.1"/>
    </source>
</evidence>
<dbReference type="AlphaFoldDB" id="A0A6A4MNR5"/>
<dbReference type="Proteomes" id="UP000428333">
    <property type="component" value="Linkage Group LG01"/>
</dbReference>
<protein>
    <submittedName>
        <fullName evidence="2">Uncharacterized protein</fullName>
    </submittedName>
</protein>
<feature type="region of interest" description="Disordered" evidence="1">
    <location>
        <begin position="167"/>
        <end position="205"/>
    </location>
</feature>
<dbReference type="OrthoDB" id="1869542at2759"/>
<gene>
    <name evidence="2" type="ORF">C3L33_01179</name>
</gene>
<evidence type="ECO:0000256" key="1">
    <source>
        <dbReference type="SAM" id="MobiDB-lite"/>
    </source>
</evidence>
<feature type="region of interest" description="Disordered" evidence="1">
    <location>
        <begin position="1"/>
        <end position="88"/>
    </location>
</feature>
<dbReference type="EMBL" id="QEFC01000072">
    <property type="protein sequence ID" value="KAE9466918.1"/>
    <property type="molecule type" value="Genomic_DNA"/>
</dbReference>
<keyword evidence="3" id="KW-1185">Reference proteome</keyword>
<comment type="caution">
    <text evidence="2">The sequence shown here is derived from an EMBL/GenBank/DDBJ whole genome shotgun (WGS) entry which is preliminary data.</text>
</comment>
<name>A0A6A4MNR5_9ERIC</name>
<sequence>MKMPRKSDLASVRINRNKPKSLEWRKRQAAMPPPIDAALAVRTTGSNQGSSRWGETPVGSETEIEAEMSEREEDIDSDAPEEFTSEQGIQNDEELRKVQEENKARCWEWACTSKLGFSVVEHEPKSLAGYSSHLSVAIDRYIRLIKIIPYADNINHGPLCRIAREGKDRRRQWAQKKTPRKPPRAENILDVIEPESTKESQDNAGMLPNDIVKLLAAREKKVFESDSEGEKEETTNKKRTSKKKRSKSSGHEPIILKDLPPPQCLQNSLEFLKKRKMQVARSSSVLNNSNQALRLLSKSGLLKQFQGAEKASSGSSHRCSEEGGVLRRAWKVWMQLVTASAVLLAPSEMLTSSAFDIGWLLDAMEANFFALMWKQYA</sequence>
<dbReference type="PANTHER" id="PTHR36387:SF2">
    <property type="entry name" value="UDP-N-ACETYLMURAMOYL-L-ALANYL-D-GLUTAMATE-2, 6-DIAMINOPIMELATE LIGASE"/>
    <property type="match status" value="1"/>
</dbReference>
<feature type="region of interest" description="Disordered" evidence="1">
    <location>
        <begin position="223"/>
        <end position="261"/>
    </location>
</feature>
<feature type="compositionally biased region" description="Acidic residues" evidence="1">
    <location>
        <begin position="62"/>
        <end position="84"/>
    </location>
</feature>
<feature type="compositionally biased region" description="Basic residues" evidence="1">
    <location>
        <begin position="237"/>
        <end position="248"/>
    </location>
</feature>
<dbReference type="PANTHER" id="PTHR36387">
    <property type="entry name" value="UDP-N-ACETYLMURAMOYL-L-ALANYL-D-GLUTAMATE-2, 6-DIAMINOPIMELATE LIGASE"/>
    <property type="match status" value="1"/>
</dbReference>
<reference evidence="2 3" key="1">
    <citation type="journal article" date="2019" name="Genome Biol. Evol.">
        <title>The Rhododendron genome and chromosomal organization provide insight into shared whole-genome duplications across the heath family (Ericaceae).</title>
        <authorList>
            <person name="Soza V.L."/>
            <person name="Lindsley D."/>
            <person name="Waalkes A."/>
            <person name="Ramage E."/>
            <person name="Patwardhan R.P."/>
            <person name="Burton J.N."/>
            <person name="Adey A."/>
            <person name="Kumar A."/>
            <person name="Qiu R."/>
            <person name="Shendure J."/>
            <person name="Hall B."/>
        </authorList>
    </citation>
    <scope>NUCLEOTIDE SEQUENCE [LARGE SCALE GENOMIC DNA]</scope>
    <source>
        <strain evidence="2">RSF 1966-606</strain>
    </source>
</reference>
<feature type="compositionally biased region" description="Polar residues" evidence="1">
    <location>
        <begin position="43"/>
        <end position="53"/>
    </location>
</feature>
<feature type="compositionally biased region" description="Basic residues" evidence="1">
    <location>
        <begin position="169"/>
        <end position="182"/>
    </location>
</feature>
<accession>A0A6A4MNR5</accession>
<organism evidence="2 3">
    <name type="scientific">Rhododendron williamsianum</name>
    <dbReference type="NCBI Taxonomy" id="262921"/>
    <lineage>
        <taxon>Eukaryota</taxon>
        <taxon>Viridiplantae</taxon>
        <taxon>Streptophyta</taxon>
        <taxon>Embryophyta</taxon>
        <taxon>Tracheophyta</taxon>
        <taxon>Spermatophyta</taxon>
        <taxon>Magnoliopsida</taxon>
        <taxon>eudicotyledons</taxon>
        <taxon>Gunneridae</taxon>
        <taxon>Pentapetalae</taxon>
        <taxon>asterids</taxon>
        <taxon>Ericales</taxon>
        <taxon>Ericaceae</taxon>
        <taxon>Ericoideae</taxon>
        <taxon>Rhodoreae</taxon>
        <taxon>Rhododendron</taxon>
    </lineage>
</organism>
<proteinExistence type="predicted"/>
<evidence type="ECO:0000313" key="3">
    <source>
        <dbReference type="Proteomes" id="UP000428333"/>
    </source>
</evidence>
<feature type="non-terminal residue" evidence="2">
    <location>
        <position position="1"/>
    </location>
</feature>